<dbReference type="Proteomes" id="UP000187608">
    <property type="component" value="Unassembled WGS sequence"/>
</dbReference>
<organism evidence="3 4">
    <name type="scientific">Salimicrobium flavidum</name>
    <dbReference type="NCBI Taxonomy" id="570947"/>
    <lineage>
        <taxon>Bacteria</taxon>
        <taxon>Bacillati</taxon>
        <taxon>Bacillota</taxon>
        <taxon>Bacilli</taxon>
        <taxon>Bacillales</taxon>
        <taxon>Bacillaceae</taxon>
        <taxon>Salimicrobium</taxon>
    </lineage>
</organism>
<dbReference type="Pfam" id="PF00582">
    <property type="entry name" value="Usp"/>
    <property type="match status" value="1"/>
</dbReference>
<accession>A0A1N7IRX3</accession>
<protein>
    <submittedName>
        <fullName evidence="3">Nucleotide-binding universal stress protein, UspA family</fullName>
    </submittedName>
</protein>
<evidence type="ECO:0000313" key="4">
    <source>
        <dbReference type="Proteomes" id="UP000187608"/>
    </source>
</evidence>
<keyword evidence="4" id="KW-1185">Reference proteome</keyword>
<dbReference type="Gene3D" id="3.40.50.620">
    <property type="entry name" value="HUPs"/>
    <property type="match status" value="1"/>
</dbReference>
<dbReference type="OrthoDB" id="9777884at2"/>
<dbReference type="InterPro" id="IPR006015">
    <property type="entry name" value="Universal_stress_UspA"/>
</dbReference>
<dbReference type="AlphaFoldDB" id="A0A1N7IRX3"/>
<comment type="similarity">
    <text evidence="1">Belongs to the universal stress protein A family.</text>
</comment>
<dbReference type="PANTHER" id="PTHR31964">
    <property type="entry name" value="ADENINE NUCLEOTIDE ALPHA HYDROLASES-LIKE SUPERFAMILY PROTEIN"/>
    <property type="match status" value="1"/>
</dbReference>
<dbReference type="SUPFAM" id="SSF52402">
    <property type="entry name" value="Adenine nucleotide alpha hydrolases-like"/>
    <property type="match status" value="1"/>
</dbReference>
<proteinExistence type="inferred from homology"/>
<feature type="domain" description="UspA" evidence="2">
    <location>
        <begin position="1"/>
        <end position="145"/>
    </location>
</feature>
<gene>
    <name evidence="3" type="ORF">SAMN05421687_10252</name>
</gene>
<dbReference type="InterPro" id="IPR006016">
    <property type="entry name" value="UspA"/>
</dbReference>
<sequence length="145" mass="15617">MTRKILVAYDGSDLSKHAVDEAKKQVMDSRDGEIHIITVVSTTGPVTNAKMAESVGKELAERYETEVAAIKKELEKEDPITVKTKVIVGDAEGNPGERICEYAEENDVDIIVIGSRGLGGVKKLLLGSVSNNVVQKASKPVLVIK</sequence>
<evidence type="ECO:0000256" key="1">
    <source>
        <dbReference type="ARBA" id="ARBA00008791"/>
    </source>
</evidence>
<dbReference type="STRING" id="570947.SAMN05421687_10252"/>
<dbReference type="RefSeq" id="WP_084193601.1">
    <property type="nucleotide sequence ID" value="NZ_FTOC01000002.1"/>
</dbReference>
<dbReference type="CDD" id="cd23659">
    <property type="entry name" value="USP_At3g01520-like"/>
    <property type="match status" value="1"/>
</dbReference>
<evidence type="ECO:0000259" key="2">
    <source>
        <dbReference type="Pfam" id="PF00582"/>
    </source>
</evidence>
<evidence type="ECO:0000313" key="3">
    <source>
        <dbReference type="EMBL" id="SIS39770.1"/>
    </source>
</evidence>
<dbReference type="InterPro" id="IPR014729">
    <property type="entry name" value="Rossmann-like_a/b/a_fold"/>
</dbReference>
<reference evidence="4" key="1">
    <citation type="submission" date="2017-01" db="EMBL/GenBank/DDBJ databases">
        <authorList>
            <person name="Varghese N."/>
            <person name="Submissions S."/>
        </authorList>
    </citation>
    <scope>NUCLEOTIDE SEQUENCE [LARGE SCALE GENOMIC DNA]</scope>
    <source>
        <strain evidence="4">DSM 23127</strain>
    </source>
</reference>
<dbReference type="EMBL" id="FTOC01000002">
    <property type="protein sequence ID" value="SIS39770.1"/>
    <property type="molecule type" value="Genomic_DNA"/>
</dbReference>
<dbReference type="PANTHER" id="PTHR31964:SF113">
    <property type="entry name" value="USPA DOMAIN-CONTAINING PROTEIN"/>
    <property type="match status" value="1"/>
</dbReference>
<name>A0A1N7IRX3_9BACI</name>
<dbReference type="PRINTS" id="PR01438">
    <property type="entry name" value="UNVRSLSTRESS"/>
</dbReference>